<dbReference type="PANTHER" id="PTHR33545">
    <property type="entry name" value="UPF0750 MEMBRANE PROTEIN YITT-RELATED"/>
    <property type="match status" value="1"/>
</dbReference>
<proteinExistence type="predicted"/>
<protein>
    <submittedName>
        <fullName evidence="8">YitT family protein</fullName>
    </submittedName>
</protein>
<name>A0A939KHZ2_9CLOT</name>
<dbReference type="Proteomes" id="UP000664218">
    <property type="component" value="Unassembled WGS sequence"/>
</dbReference>
<evidence type="ECO:0000256" key="4">
    <source>
        <dbReference type="ARBA" id="ARBA00022989"/>
    </source>
</evidence>
<keyword evidence="4 6" id="KW-1133">Transmembrane helix</keyword>
<feature type="transmembrane region" description="Helical" evidence="6">
    <location>
        <begin position="86"/>
        <end position="106"/>
    </location>
</feature>
<evidence type="ECO:0000313" key="9">
    <source>
        <dbReference type="Proteomes" id="UP000664218"/>
    </source>
</evidence>
<sequence>MKNETKFLKKAQLKDYVLIFLGIILTAASIVYIFTPNRLAAGGAQGIALVVNHLTGINSGLLMILINGMLFITAFMILGTSFGAKTLFSSLGLSFVVFIMEKYLYYGPLTDNPMLATIFGSALMGMGVGIILNRNASIGGTSLIGKIISKFTYLDQVNCIVATDILVTLFSMVVFGIEIGLYQLLSVYLTGEIINKVIDGITYRREVMIISGKRELIMKYLINDMKKGATLLNGRGGFTGKDTEIILTILTRRDFIKLKLFIRKVDPQAFISVNIVAEVSSAATESPLVKINHS</sequence>
<dbReference type="EMBL" id="JAFNJU010000001">
    <property type="protein sequence ID" value="MBO1263608.1"/>
    <property type="molecule type" value="Genomic_DNA"/>
</dbReference>
<dbReference type="CDD" id="cd16380">
    <property type="entry name" value="YitT_C"/>
    <property type="match status" value="1"/>
</dbReference>
<dbReference type="Gene3D" id="3.30.70.120">
    <property type="match status" value="1"/>
</dbReference>
<evidence type="ECO:0000256" key="2">
    <source>
        <dbReference type="ARBA" id="ARBA00022475"/>
    </source>
</evidence>
<reference evidence="8" key="1">
    <citation type="submission" date="2021-03" db="EMBL/GenBank/DDBJ databases">
        <title>Proteiniclasticum marinus sp. nov., isolated from tidal flat sediment.</title>
        <authorList>
            <person name="Namirimu T."/>
            <person name="Yang J.-A."/>
            <person name="Yang S.-H."/>
            <person name="Kim Y.-J."/>
            <person name="Kwon K.K."/>
        </authorList>
    </citation>
    <scope>NUCLEOTIDE SEQUENCE</scope>
    <source>
        <strain evidence="8">SCR006</strain>
    </source>
</reference>
<comment type="subcellular location">
    <subcellularLocation>
        <location evidence="1">Cell membrane</location>
        <topology evidence="1">Multi-pass membrane protein</topology>
    </subcellularLocation>
</comment>
<dbReference type="AlphaFoldDB" id="A0A939KHZ2"/>
<keyword evidence="5 6" id="KW-0472">Membrane</keyword>
<gene>
    <name evidence="8" type="ORF">J3A84_00955</name>
</gene>
<organism evidence="8 9">
    <name type="scientific">Proteiniclasticum aestuarii</name>
    <dbReference type="NCBI Taxonomy" id="2817862"/>
    <lineage>
        <taxon>Bacteria</taxon>
        <taxon>Bacillati</taxon>
        <taxon>Bacillota</taxon>
        <taxon>Clostridia</taxon>
        <taxon>Eubacteriales</taxon>
        <taxon>Clostridiaceae</taxon>
        <taxon>Proteiniclasticum</taxon>
    </lineage>
</organism>
<accession>A0A939KHZ2</accession>
<dbReference type="RefSeq" id="WP_207598124.1">
    <property type="nucleotide sequence ID" value="NZ_JAFNJU010000001.1"/>
</dbReference>
<evidence type="ECO:0000313" key="8">
    <source>
        <dbReference type="EMBL" id="MBO1263608.1"/>
    </source>
</evidence>
<comment type="caution">
    <text evidence="8">The sequence shown here is derived from an EMBL/GenBank/DDBJ whole genome shotgun (WGS) entry which is preliminary data.</text>
</comment>
<evidence type="ECO:0000256" key="5">
    <source>
        <dbReference type="ARBA" id="ARBA00023136"/>
    </source>
</evidence>
<dbReference type="Pfam" id="PF02588">
    <property type="entry name" value="YitT_membrane"/>
    <property type="match status" value="1"/>
</dbReference>
<dbReference type="InterPro" id="IPR019264">
    <property type="entry name" value="DUF2179"/>
</dbReference>
<feature type="transmembrane region" description="Helical" evidence="6">
    <location>
        <begin position="55"/>
        <end position="79"/>
    </location>
</feature>
<feature type="transmembrane region" description="Helical" evidence="6">
    <location>
        <begin position="153"/>
        <end position="177"/>
    </location>
</feature>
<feature type="transmembrane region" description="Helical" evidence="6">
    <location>
        <begin position="112"/>
        <end position="132"/>
    </location>
</feature>
<evidence type="ECO:0000256" key="6">
    <source>
        <dbReference type="SAM" id="Phobius"/>
    </source>
</evidence>
<dbReference type="Pfam" id="PF10035">
    <property type="entry name" value="DUF2179"/>
    <property type="match status" value="1"/>
</dbReference>
<dbReference type="GO" id="GO:0005886">
    <property type="term" value="C:plasma membrane"/>
    <property type="evidence" value="ECO:0007669"/>
    <property type="project" value="UniProtKB-SubCell"/>
</dbReference>
<dbReference type="InterPro" id="IPR051461">
    <property type="entry name" value="UPF0750_membrane"/>
</dbReference>
<feature type="transmembrane region" description="Helical" evidence="6">
    <location>
        <begin position="16"/>
        <end position="35"/>
    </location>
</feature>
<evidence type="ECO:0000256" key="3">
    <source>
        <dbReference type="ARBA" id="ARBA00022692"/>
    </source>
</evidence>
<dbReference type="InterPro" id="IPR003740">
    <property type="entry name" value="YitT"/>
</dbReference>
<dbReference type="InterPro" id="IPR015867">
    <property type="entry name" value="N-reg_PII/ATP_PRibTrfase_C"/>
</dbReference>
<evidence type="ECO:0000259" key="7">
    <source>
        <dbReference type="Pfam" id="PF10035"/>
    </source>
</evidence>
<dbReference type="PANTHER" id="PTHR33545:SF9">
    <property type="entry name" value="UPF0750 MEMBRANE PROTEIN YITE"/>
    <property type="match status" value="1"/>
</dbReference>
<keyword evidence="3 6" id="KW-0812">Transmembrane</keyword>
<keyword evidence="9" id="KW-1185">Reference proteome</keyword>
<keyword evidence="2" id="KW-1003">Cell membrane</keyword>
<evidence type="ECO:0000256" key="1">
    <source>
        <dbReference type="ARBA" id="ARBA00004651"/>
    </source>
</evidence>
<feature type="domain" description="DUF2179" evidence="7">
    <location>
        <begin position="228"/>
        <end position="279"/>
    </location>
</feature>
<dbReference type="PIRSF" id="PIRSF006483">
    <property type="entry name" value="Membrane_protein_YitT"/>
    <property type="match status" value="1"/>
</dbReference>